<protein>
    <submittedName>
        <fullName evidence="1">Uncharacterized protein</fullName>
    </submittedName>
</protein>
<organism evidence="1 2">
    <name type="scientific">Paramagnetospirillum magnetotacticum MS-1</name>
    <dbReference type="NCBI Taxonomy" id="272627"/>
    <lineage>
        <taxon>Bacteria</taxon>
        <taxon>Pseudomonadati</taxon>
        <taxon>Pseudomonadota</taxon>
        <taxon>Alphaproteobacteria</taxon>
        <taxon>Rhodospirillales</taxon>
        <taxon>Magnetospirillaceae</taxon>
        <taxon>Paramagnetospirillum</taxon>
    </lineage>
</organism>
<evidence type="ECO:0000313" key="2">
    <source>
        <dbReference type="Proteomes" id="UP000031971"/>
    </source>
</evidence>
<keyword evidence="2" id="KW-1185">Reference proteome</keyword>
<name>A0A0C2YC14_PARME</name>
<accession>A0A0C2YC14</accession>
<dbReference type="STRING" id="272627.CCC_00355"/>
<gene>
    <name evidence="1" type="ORF">CCC_00355</name>
</gene>
<comment type="caution">
    <text evidence="1">The sequence shown here is derived from an EMBL/GenBank/DDBJ whole genome shotgun (WGS) entry which is preliminary data.</text>
</comment>
<sequence length="182" mass="19295">MNFIGDRATLRMSKPNAFSLGGMSMPLDIDAVLEGAEAPPLTLDNGPVAFDFGFRFVRFAARLEQSDSGVQLKLVGDLGPMPFSAESPAARAGLARIVESGNSVLGTGTLRIGQGRILLGGDLRIPAPVSAVGLVSAVACFLAPATPYMELISMYVRPPLAPARIGESAVRPEWRKAKRHYT</sequence>
<dbReference type="AlphaFoldDB" id="A0A0C2YC14"/>
<dbReference type="EMBL" id="JXSL01000030">
    <property type="protein sequence ID" value="KIL97294.1"/>
    <property type="molecule type" value="Genomic_DNA"/>
</dbReference>
<proteinExistence type="predicted"/>
<reference evidence="1 2" key="1">
    <citation type="submission" date="2015-01" db="EMBL/GenBank/DDBJ databases">
        <title>Genome Sequence of Magnetospirillum magnetotacticum Strain MS-1.</title>
        <authorList>
            <person name="Marinov G.K."/>
            <person name="Smalley M.D."/>
            <person name="DeSalvo G."/>
        </authorList>
    </citation>
    <scope>NUCLEOTIDE SEQUENCE [LARGE SCALE GENOMIC DNA]</scope>
    <source>
        <strain evidence="1 2">MS-1</strain>
    </source>
</reference>
<evidence type="ECO:0000313" key="1">
    <source>
        <dbReference type="EMBL" id="KIL97294.1"/>
    </source>
</evidence>
<dbReference type="Proteomes" id="UP000031971">
    <property type="component" value="Unassembled WGS sequence"/>
</dbReference>